<evidence type="ECO:0000256" key="3">
    <source>
        <dbReference type="ARBA" id="ARBA00023274"/>
    </source>
</evidence>
<proteinExistence type="inferred from homology"/>
<dbReference type="PANTHER" id="PTHR48160:SF1">
    <property type="entry name" value="LARGE RIBOSOMAL SUBUNIT PROTEIN EL43"/>
    <property type="match status" value="1"/>
</dbReference>
<sequence>MVKKTEISQHVQYTYSFCGKTKMKRWVMGIWHRESCMKTVAGVEWIFNTICAVKSVNGRLKKLKNQ</sequence>
<accession>A0A7N4NWT5</accession>
<evidence type="ECO:0000313" key="4">
    <source>
        <dbReference type="Ensembl" id="ENSSHAP00000029203.1"/>
    </source>
</evidence>
<dbReference type="Ensembl" id="ENSSHAT00000051075.1">
    <property type="protein sequence ID" value="ENSSHAP00000029203.1"/>
    <property type="gene ID" value="ENSSHAG00000023655.1"/>
</dbReference>
<evidence type="ECO:0000256" key="1">
    <source>
        <dbReference type="ARBA" id="ARBA00008672"/>
    </source>
</evidence>
<dbReference type="SUPFAM" id="SSF57829">
    <property type="entry name" value="Zn-binding ribosomal proteins"/>
    <property type="match status" value="1"/>
</dbReference>
<dbReference type="Gene3D" id="2.20.25.30">
    <property type="match status" value="1"/>
</dbReference>
<dbReference type="InterPro" id="IPR011332">
    <property type="entry name" value="Ribosomal_zn-bd"/>
</dbReference>
<dbReference type="PANTHER" id="PTHR48160">
    <property type="entry name" value="LARGE RIBOSOMAL SUBUNIT PROTEIN EL43"/>
    <property type="match status" value="1"/>
</dbReference>
<dbReference type="GO" id="GO:0006412">
    <property type="term" value="P:translation"/>
    <property type="evidence" value="ECO:0007669"/>
    <property type="project" value="InterPro"/>
</dbReference>
<dbReference type="InterPro" id="IPR011331">
    <property type="entry name" value="Ribosomal_eL37/eL43"/>
</dbReference>
<reference evidence="4" key="3">
    <citation type="submission" date="2025-09" db="UniProtKB">
        <authorList>
            <consortium name="Ensembl"/>
        </authorList>
    </citation>
    <scope>IDENTIFICATION</scope>
</reference>
<reference evidence="4" key="2">
    <citation type="submission" date="2025-08" db="UniProtKB">
        <authorList>
            <consortium name="Ensembl"/>
        </authorList>
    </citation>
    <scope>IDENTIFICATION</scope>
</reference>
<dbReference type="Proteomes" id="UP000007648">
    <property type="component" value="Unassembled WGS sequence"/>
</dbReference>
<dbReference type="Pfam" id="PF01780">
    <property type="entry name" value="Ribosomal_L37ae"/>
    <property type="match status" value="1"/>
</dbReference>
<dbReference type="InParanoid" id="A0A7N4NWT5"/>
<evidence type="ECO:0000256" key="2">
    <source>
        <dbReference type="ARBA" id="ARBA00022980"/>
    </source>
</evidence>
<keyword evidence="3" id="KW-0687">Ribonucleoprotein</keyword>
<reference evidence="4 5" key="1">
    <citation type="journal article" date="2011" name="Proc. Natl. Acad. Sci. U.S.A.">
        <title>Genetic diversity and population structure of the endangered marsupial Sarcophilus harrisii (Tasmanian devil).</title>
        <authorList>
            <person name="Miller W."/>
            <person name="Hayes V.M."/>
            <person name="Ratan A."/>
            <person name="Petersen D.C."/>
            <person name="Wittekindt N.E."/>
            <person name="Miller J."/>
            <person name="Walenz B."/>
            <person name="Knight J."/>
            <person name="Qi J."/>
            <person name="Zhao F."/>
            <person name="Wang Q."/>
            <person name="Bedoya-Reina O.C."/>
            <person name="Katiyar N."/>
            <person name="Tomsho L.P."/>
            <person name="Kasson L.M."/>
            <person name="Hardie R.A."/>
            <person name="Woodbridge P."/>
            <person name="Tindall E.A."/>
            <person name="Bertelsen M.F."/>
            <person name="Dixon D."/>
            <person name="Pyecroft S."/>
            <person name="Helgen K.M."/>
            <person name="Lesk A.M."/>
            <person name="Pringle T.H."/>
            <person name="Patterson N."/>
            <person name="Zhang Y."/>
            <person name="Kreiss A."/>
            <person name="Woods G.M."/>
            <person name="Jones M.E."/>
            <person name="Schuster S.C."/>
        </authorList>
    </citation>
    <scope>NUCLEOTIDE SEQUENCE [LARGE SCALE GENOMIC DNA]</scope>
</reference>
<organism evidence="4 5">
    <name type="scientific">Sarcophilus harrisii</name>
    <name type="common">Tasmanian devil</name>
    <name type="synonym">Sarcophilus laniarius</name>
    <dbReference type="NCBI Taxonomy" id="9305"/>
    <lineage>
        <taxon>Eukaryota</taxon>
        <taxon>Metazoa</taxon>
        <taxon>Chordata</taxon>
        <taxon>Craniata</taxon>
        <taxon>Vertebrata</taxon>
        <taxon>Euteleostomi</taxon>
        <taxon>Mammalia</taxon>
        <taxon>Metatheria</taxon>
        <taxon>Dasyuromorphia</taxon>
        <taxon>Dasyuridae</taxon>
        <taxon>Sarcophilus</taxon>
    </lineage>
</organism>
<comment type="similarity">
    <text evidence="1">Belongs to the eukaryotic ribosomal protein eL43 family.</text>
</comment>
<keyword evidence="2" id="KW-0689">Ribosomal protein</keyword>
<protein>
    <submittedName>
        <fullName evidence="4">Uncharacterized protein</fullName>
    </submittedName>
</protein>
<evidence type="ECO:0000313" key="5">
    <source>
        <dbReference type="Proteomes" id="UP000007648"/>
    </source>
</evidence>
<dbReference type="InterPro" id="IPR002674">
    <property type="entry name" value="Ribosomal_eL43"/>
</dbReference>
<dbReference type="GO" id="GO:0022625">
    <property type="term" value="C:cytosolic large ribosomal subunit"/>
    <property type="evidence" value="ECO:0007669"/>
    <property type="project" value="TreeGrafter"/>
</dbReference>
<name>A0A7N4NWT5_SARHA</name>
<gene>
    <name evidence="4" type="primary">LOC100922910</name>
</gene>
<dbReference type="AlphaFoldDB" id="A0A7N4NWT5"/>
<dbReference type="GO" id="GO:0003735">
    <property type="term" value="F:structural constituent of ribosome"/>
    <property type="evidence" value="ECO:0007669"/>
    <property type="project" value="InterPro"/>
</dbReference>
<keyword evidence="5" id="KW-1185">Reference proteome</keyword>